<accession>A0ABQ4ZS99</accession>
<keyword evidence="1" id="KW-0175">Coiled coil</keyword>
<sequence>MSILSLRPCMCASAALLEWRAFWSLNKDILKINDSDYQYAVSIKEDTAYPCLHSPKTTKETSSIRRIQRRPIRRIEDIVCEDSGRYQACPPNHNCAVSQAEKFNILTVRIRLELTVETCEELERELRADKDTIERILKEKDKIQSDFFKIENEKIIIQHETQLAKKAFKERENRYLEDIVDLEEKLSYKNLEGLKKAIAAQPKMYDGERLHSAKLTIDSPDSEGTLEDAEES</sequence>
<evidence type="ECO:0000313" key="2">
    <source>
        <dbReference type="EMBL" id="GJS92807.1"/>
    </source>
</evidence>
<reference evidence="2" key="2">
    <citation type="submission" date="2022-01" db="EMBL/GenBank/DDBJ databases">
        <authorList>
            <person name="Yamashiro T."/>
            <person name="Shiraishi A."/>
            <person name="Satake H."/>
            <person name="Nakayama K."/>
        </authorList>
    </citation>
    <scope>NUCLEOTIDE SEQUENCE</scope>
</reference>
<gene>
    <name evidence="2" type="ORF">Tco_0799775</name>
</gene>
<name>A0ABQ4ZS99_9ASTR</name>
<organism evidence="2 3">
    <name type="scientific">Tanacetum coccineum</name>
    <dbReference type="NCBI Taxonomy" id="301880"/>
    <lineage>
        <taxon>Eukaryota</taxon>
        <taxon>Viridiplantae</taxon>
        <taxon>Streptophyta</taxon>
        <taxon>Embryophyta</taxon>
        <taxon>Tracheophyta</taxon>
        <taxon>Spermatophyta</taxon>
        <taxon>Magnoliopsida</taxon>
        <taxon>eudicotyledons</taxon>
        <taxon>Gunneridae</taxon>
        <taxon>Pentapetalae</taxon>
        <taxon>asterids</taxon>
        <taxon>campanulids</taxon>
        <taxon>Asterales</taxon>
        <taxon>Asteraceae</taxon>
        <taxon>Asteroideae</taxon>
        <taxon>Anthemideae</taxon>
        <taxon>Anthemidinae</taxon>
        <taxon>Tanacetum</taxon>
    </lineage>
</organism>
<reference evidence="2" key="1">
    <citation type="journal article" date="2022" name="Int. J. Mol. Sci.">
        <title>Draft Genome of Tanacetum Coccineum: Genomic Comparison of Closely Related Tanacetum-Family Plants.</title>
        <authorList>
            <person name="Yamashiro T."/>
            <person name="Shiraishi A."/>
            <person name="Nakayama K."/>
            <person name="Satake H."/>
        </authorList>
    </citation>
    <scope>NUCLEOTIDE SEQUENCE</scope>
</reference>
<proteinExistence type="predicted"/>
<evidence type="ECO:0000313" key="3">
    <source>
        <dbReference type="Proteomes" id="UP001151760"/>
    </source>
</evidence>
<protein>
    <submittedName>
        <fullName evidence="2">Uncharacterized protein</fullName>
    </submittedName>
</protein>
<comment type="caution">
    <text evidence="2">The sequence shown here is derived from an EMBL/GenBank/DDBJ whole genome shotgun (WGS) entry which is preliminary data.</text>
</comment>
<feature type="coiled-coil region" evidence="1">
    <location>
        <begin position="112"/>
        <end position="139"/>
    </location>
</feature>
<dbReference type="EMBL" id="BQNB010011609">
    <property type="protein sequence ID" value="GJS92807.1"/>
    <property type="molecule type" value="Genomic_DNA"/>
</dbReference>
<evidence type="ECO:0000256" key="1">
    <source>
        <dbReference type="SAM" id="Coils"/>
    </source>
</evidence>
<dbReference type="Proteomes" id="UP001151760">
    <property type="component" value="Unassembled WGS sequence"/>
</dbReference>
<keyword evidence="3" id="KW-1185">Reference proteome</keyword>